<evidence type="ECO:0000313" key="5">
    <source>
        <dbReference type="Proteomes" id="UP000549911"/>
    </source>
</evidence>
<dbReference type="PROSITE" id="PS51257">
    <property type="entry name" value="PROKAR_LIPOPROTEIN"/>
    <property type="match status" value="1"/>
</dbReference>
<dbReference type="InterPro" id="IPR059026">
    <property type="entry name" value="LpqB_N"/>
</dbReference>
<evidence type="ECO:0000259" key="3">
    <source>
        <dbReference type="SMART" id="SM00909"/>
    </source>
</evidence>
<dbReference type="Pfam" id="PF10646">
    <property type="entry name" value="Germane"/>
    <property type="match status" value="1"/>
</dbReference>
<sequence length="580" mass="61042">MRTRTASRWLGLLAASALLTGCVQMPTSGPVVESEVTGDSDDAPGISYDPRPPQEGAPAADIVDGFLEAMQATPVGTTVARQFLSREAAETWVPEKQIITYGELGDASVGTEVRIPLTDVNRYDARGAWERTQPEAALTVGLVEEDGEWRIDDVPDALIVPETWFGDWYERASLYYFDPSAEVLVPEPVFAPRGDQFASSLVRGLVTPPSAEEADVVRTFFPPGTTQGLAVPIVSGIARVALSGDPDAVDDETADRMRAQLAWTLRQDDRINAIELSVGGQAFGVTGSPQFGLEFGSGYDPNGADVSGELFALDRGLVVAGSLGGFEETLGPLGQQDYGLRSIGVSIDGSRVAGVAGGGTILVTAPTEAPSGEVATVISGAVDLAAPSWDHRGRTWVLDRGRGTARIFLTADGSAREVDVPGLSGRRVTKLLVSRDGTRLVAVLRGRTADTVVSARVRHDSSGAVVGFTPLTTLPVPLEGDARVRDIGWRSPTTVSVLSDITPLSQSVRTVSVDGAPGEVTTTGTSRLRGPNRVLVSSPVDRPVATEVYALAGRAVTSLSRPERTVADLPQGLTSLTYVG</sequence>
<dbReference type="SMART" id="SM00909">
    <property type="entry name" value="Germane"/>
    <property type="match status" value="1"/>
</dbReference>
<name>A0A7Y9KSD4_9ACTN</name>
<dbReference type="InterPro" id="IPR019606">
    <property type="entry name" value="GerMN"/>
</dbReference>
<reference evidence="4 5" key="2">
    <citation type="submission" date="2020-08" db="EMBL/GenBank/DDBJ databases">
        <title>The Agave Microbiome: Exploring the role of microbial communities in plant adaptations to desert environments.</title>
        <authorList>
            <person name="Partida-Martinez L.P."/>
        </authorList>
    </citation>
    <scope>NUCLEOTIDE SEQUENCE [LARGE SCALE GENOMIC DNA]</scope>
    <source>
        <strain evidence="4 5">AT2.17</strain>
    </source>
</reference>
<reference evidence="4 5" key="1">
    <citation type="submission" date="2020-07" db="EMBL/GenBank/DDBJ databases">
        <authorList>
            <person name="Partida-Martinez L."/>
            <person name="Huntemann M."/>
            <person name="Clum A."/>
            <person name="Wang J."/>
            <person name="Palaniappan K."/>
            <person name="Ritter S."/>
            <person name="Chen I.-M."/>
            <person name="Stamatis D."/>
            <person name="Reddy T."/>
            <person name="O'Malley R."/>
            <person name="Daum C."/>
            <person name="Shapiro N."/>
            <person name="Ivanova N."/>
            <person name="Kyrpides N."/>
            <person name="Woyke T."/>
        </authorList>
    </citation>
    <scope>NUCLEOTIDE SEQUENCE [LARGE SCALE GENOMIC DNA]</scope>
    <source>
        <strain evidence="4 5">AT2.17</strain>
    </source>
</reference>
<dbReference type="RefSeq" id="WP_179620026.1">
    <property type="nucleotide sequence ID" value="NZ_JACCBW010000002.1"/>
</dbReference>
<dbReference type="Proteomes" id="UP000549911">
    <property type="component" value="Unassembled WGS sequence"/>
</dbReference>
<protein>
    <recommendedName>
        <fullName evidence="3">GerMN domain-containing protein</fullName>
    </recommendedName>
</protein>
<feature type="domain" description="GerMN" evidence="3">
    <location>
        <begin position="198"/>
        <end position="287"/>
    </location>
</feature>
<proteinExistence type="predicted"/>
<dbReference type="EMBL" id="JACCBW010000002">
    <property type="protein sequence ID" value="NYE37480.1"/>
    <property type="molecule type" value="Genomic_DNA"/>
</dbReference>
<keyword evidence="5" id="KW-1185">Reference proteome</keyword>
<evidence type="ECO:0000313" key="4">
    <source>
        <dbReference type="EMBL" id="NYE37480.1"/>
    </source>
</evidence>
<keyword evidence="2" id="KW-0732">Signal</keyword>
<feature type="region of interest" description="Disordered" evidence="1">
    <location>
        <begin position="29"/>
        <end position="57"/>
    </location>
</feature>
<evidence type="ECO:0000256" key="1">
    <source>
        <dbReference type="SAM" id="MobiDB-lite"/>
    </source>
</evidence>
<comment type="caution">
    <text evidence="4">The sequence shown here is derived from an EMBL/GenBank/DDBJ whole genome shotgun (WGS) entry which is preliminary data.</text>
</comment>
<evidence type="ECO:0000256" key="2">
    <source>
        <dbReference type="SAM" id="SignalP"/>
    </source>
</evidence>
<feature type="chain" id="PRO_5031324404" description="GerMN domain-containing protein" evidence="2">
    <location>
        <begin position="26"/>
        <end position="580"/>
    </location>
</feature>
<dbReference type="Pfam" id="PF10647">
    <property type="entry name" value="Gmad1"/>
    <property type="match status" value="1"/>
</dbReference>
<dbReference type="InterPro" id="IPR018910">
    <property type="entry name" value="LpqB_C"/>
</dbReference>
<accession>A0A7Y9KSD4</accession>
<gene>
    <name evidence="4" type="ORF">F4692_002613</name>
</gene>
<dbReference type="AlphaFoldDB" id="A0A7Y9KSD4"/>
<dbReference type="SUPFAM" id="SSF101898">
    <property type="entry name" value="NHL repeat"/>
    <property type="match status" value="1"/>
</dbReference>
<feature type="signal peptide" evidence="2">
    <location>
        <begin position="1"/>
        <end position="25"/>
    </location>
</feature>
<organism evidence="4 5">
    <name type="scientific">Nocardioides cavernae</name>
    <dbReference type="NCBI Taxonomy" id="1921566"/>
    <lineage>
        <taxon>Bacteria</taxon>
        <taxon>Bacillati</taxon>
        <taxon>Actinomycetota</taxon>
        <taxon>Actinomycetes</taxon>
        <taxon>Propionibacteriales</taxon>
        <taxon>Nocardioidaceae</taxon>
        <taxon>Nocardioides</taxon>
    </lineage>
</organism>
<dbReference type="Pfam" id="PF25976">
    <property type="entry name" value="LpqB_N"/>
    <property type="match status" value="1"/>
</dbReference>